<sequence length="349" mass="39266">MFAAPLLALLAAYVVSTLSHPLNHASQKEDLGSKSLFPTPCFPALDFHKPLFLPKDNTQWWCDPSTEYAFVGFSYEVTACQSREQLHKEFKDIRDHFKSRYVRLYGACDREGFYDDIVDAAWANTLGVHALIWFGFNLDDIWIGRRDTLLAALHANPRAKFVTRVLQFGSEPLFDGVLPHDQLAEQVLLAKANLSSLHIPVTVSELAFGYQERGGAQDVLDAIDSINIHMLPFFAQDASTADQAWPLVQRDLQWFIDHGDGKKMYFDENGWPSVTSPSVQPNSPLAVADIPNEHEYYVLLDQHCQDLKSVVGGGVGWFAHIYSDNQEPGYGIYNANGQMKFPFAPRTHC</sequence>
<keyword evidence="7" id="KW-0472">Membrane</keyword>
<evidence type="ECO:0000256" key="2">
    <source>
        <dbReference type="ARBA" id="ARBA00004401"/>
    </source>
</evidence>
<keyword evidence="15" id="KW-0732">Signal</keyword>
<dbReference type="PANTHER" id="PTHR16631:SF17">
    <property type="entry name" value="GLUCAN ENDO-1,3-BETA-GLUCOSIDASE BTGC"/>
    <property type="match status" value="1"/>
</dbReference>
<evidence type="ECO:0000313" key="16">
    <source>
        <dbReference type="EMBL" id="KAK7692913.1"/>
    </source>
</evidence>
<dbReference type="PANTHER" id="PTHR16631">
    <property type="entry name" value="GLUCAN 1,3-BETA-GLUCOSIDASE"/>
    <property type="match status" value="1"/>
</dbReference>
<evidence type="ECO:0000256" key="8">
    <source>
        <dbReference type="ARBA" id="ARBA00023180"/>
    </source>
</evidence>
<organism evidence="16 17">
    <name type="scientific">Cerrena zonata</name>
    <dbReference type="NCBI Taxonomy" id="2478898"/>
    <lineage>
        <taxon>Eukaryota</taxon>
        <taxon>Fungi</taxon>
        <taxon>Dikarya</taxon>
        <taxon>Basidiomycota</taxon>
        <taxon>Agaricomycotina</taxon>
        <taxon>Agaricomycetes</taxon>
        <taxon>Polyporales</taxon>
        <taxon>Cerrenaceae</taxon>
        <taxon>Cerrena</taxon>
    </lineage>
</organism>
<keyword evidence="9" id="KW-0119">Carbohydrate metabolism</keyword>
<dbReference type="GO" id="GO:0005576">
    <property type="term" value="C:extracellular region"/>
    <property type="evidence" value="ECO:0007669"/>
    <property type="project" value="TreeGrafter"/>
</dbReference>
<evidence type="ECO:0000256" key="3">
    <source>
        <dbReference type="ARBA" id="ARBA00008773"/>
    </source>
</evidence>
<dbReference type="SUPFAM" id="SSF51445">
    <property type="entry name" value="(Trans)glycosidases"/>
    <property type="match status" value="1"/>
</dbReference>
<dbReference type="InterPro" id="IPR050732">
    <property type="entry name" value="Beta-glucan_modifiers"/>
</dbReference>
<evidence type="ECO:0000256" key="6">
    <source>
        <dbReference type="ARBA" id="ARBA00022801"/>
    </source>
</evidence>
<evidence type="ECO:0000256" key="12">
    <source>
        <dbReference type="ARBA" id="ARBA00037649"/>
    </source>
</evidence>
<dbReference type="GO" id="GO:0071555">
    <property type="term" value="P:cell wall organization"/>
    <property type="evidence" value="ECO:0007669"/>
    <property type="project" value="UniProtKB-KW"/>
</dbReference>
<evidence type="ECO:0000256" key="14">
    <source>
        <dbReference type="ARBA" id="ARBA00043078"/>
    </source>
</evidence>
<comment type="subcellular location">
    <subcellularLocation>
        <location evidence="2">Cell membrane</location>
        <topology evidence="2">Single-pass type II membrane protein</topology>
    </subcellularLocation>
</comment>
<accession>A0AAW0GRS7</accession>
<gene>
    <name evidence="16" type="ORF">QCA50_004551</name>
</gene>
<comment type="caution">
    <text evidence="16">The sequence shown here is derived from an EMBL/GenBank/DDBJ whole genome shotgun (WGS) entry which is preliminary data.</text>
</comment>
<feature type="chain" id="PRO_5043463249" description="glucan endo-1,3-beta-D-glucosidase" evidence="15">
    <location>
        <begin position="20"/>
        <end position="349"/>
    </location>
</feature>
<dbReference type="GO" id="GO:0009277">
    <property type="term" value="C:fungal-type cell wall"/>
    <property type="evidence" value="ECO:0007669"/>
    <property type="project" value="TreeGrafter"/>
</dbReference>
<dbReference type="GO" id="GO:0042973">
    <property type="term" value="F:glucan endo-1,3-beta-D-glucosidase activity"/>
    <property type="evidence" value="ECO:0007669"/>
    <property type="project" value="UniProtKB-EC"/>
</dbReference>
<evidence type="ECO:0000256" key="5">
    <source>
        <dbReference type="ARBA" id="ARBA00022475"/>
    </source>
</evidence>
<dbReference type="Proteomes" id="UP001385951">
    <property type="component" value="Unassembled WGS sequence"/>
</dbReference>
<comment type="catalytic activity">
    <reaction evidence="1">
        <text>Hydrolysis of (1-&gt;3)-beta-D-glucosidic linkages in (1-&gt;3)-beta-D-glucans.</text>
        <dbReference type="EC" id="3.2.1.39"/>
    </reaction>
</comment>
<keyword evidence="17" id="KW-1185">Reference proteome</keyword>
<evidence type="ECO:0000313" key="17">
    <source>
        <dbReference type="Proteomes" id="UP001385951"/>
    </source>
</evidence>
<dbReference type="GO" id="GO:0009986">
    <property type="term" value="C:cell surface"/>
    <property type="evidence" value="ECO:0007669"/>
    <property type="project" value="TreeGrafter"/>
</dbReference>
<evidence type="ECO:0000256" key="13">
    <source>
        <dbReference type="ARBA" id="ARBA00042373"/>
    </source>
</evidence>
<keyword evidence="8" id="KW-0325">Glycoprotein</keyword>
<evidence type="ECO:0000256" key="1">
    <source>
        <dbReference type="ARBA" id="ARBA00000382"/>
    </source>
</evidence>
<evidence type="ECO:0000256" key="7">
    <source>
        <dbReference type="ARBA" id="ARBA00023136"/>
    </source>
</evidence>
<evidence type="ECO:0000256" key="10">
    <source>
        <dbReference type="ARBA" id="ARBA00023316"/>
    </source>
</evidence>
<keyword evidence="5" id="KW-1003">Cell membrane</keyword>
<evidence type="ECO:0000256" key="9">
    <source>
        <dbReference type="ARBA" id="ARBA00023277"/>
    </source>
</evidence>
<dbReference type="GO" id="GO:0005886">
    <property type="term" value="C:plasma membrane"/>
    <property type="evidence" value="ECO:0007669"/>
    <property type="project" value="UniProtKB-SubCell"/>
</dbReference>
<dbReference type="GO" id="GO:0000272">
    <property type="term" value="P:polysaccharide catabolic process"/>
    <property type="evidence" value="ECO:0007669"/>
    <property type="project" value="UniProtKB-KW"/>
</dbReference>
<evidence type="ECO:0000256" key="4">
    <source>
        <dbReference type="ARBA" id="ARBA00012780"/>
    </source>
</evidence>
<feature type="signal peptide" evidence="15">
    <location>
        <begin position="1"/>
        <end position="19"/>
    </location>
</feature>
<keyword evidence="6" id="KW-0378">Hydrolase</keyword>
<keyword evidence="10" id="KW-0961">Cell wall biogenesis/degradation</keyword>
<comment type="similarity">
    <text evidence="3">Belongs to the glycosyl hydrolase 17 family.</text>
</comment>
<comment type="function">
    <text evidence="12">Glucanases play a role in cell expansion during growth, in cell-cell fusion during mating, and in spore release during sporulation. This enzyme may be involved in beta-glucan degradation. Active on laminarin and lichenan.</text>
</comment>
<reference evidence="16 17" key="1">
    <citation type="submission" date="2022-09" db="EMBL/GenBank/DDBJ databases">
        <authorList>
            <person name="Palmer J.M."/>
        </authorList>
    </citation>
    <scope>NUCLEOTIDE SEQUENCE [LARGE SCALE GENOMIC DNA]</scope>
    <source>
        <strain evidence="16 17">DSM 7382</strain>
    </source>
</reference>
<dbReference type="AlphaFoldDB" id="A0AAW0GRS7"/>
<evidence type="ECO:0000256" key="15">
    <source>
        <dbReference type="SAM" id="SignalP"/>
    </source>
</evidence>
<protein>
    <recommendedName>
        <fullName evidence="4">glucan endo-1,3-beta-D-glucosidase</fullName>
        <ecNumber evidence="4">3.2.1.39</ecNumber>
    </recommendedName>
    <alternativeName>
        <fullName evidence="14">Endo-1,3-beta-glucanase btgC</fullName>
    </alternativeName>
    <alternativeName>
        <fullName evidence="13">Laminarinase btgC</fullName>
    </alternativeName>
</protein>
<proteinExistence type="inferred from homology"/>
<name>A0AAW0GRS7_9APHY</name>
<dbReference type="InterPro" id="IPR017853">
    <property type="entry name" value="GH"/>
</dbReference>
<evidence type="ECO:0000256" key="11">
    <source>
        <dbReference type="ARBA" id="ARBA00023326"/>
    </source>
</evidence>
<keyword evidence="11" id="KW-0624">Polysaccharide degradation</keyword>
<dbReference type="EMBL" id="JASBNA010000004">
    <property type="protein sequence ID" value="KAK7692913.1"/>
    <property type="molecule type" value="Genomic_DNA"/>
</dbReference>
<dbReference type="EC" id="3.2.1.39" evidence="4"/>